<evidence type="ECO:0000256" key="6">
    <source>
        <dbReference type="ARBA" id="ARBA00022553"/>
    </source>
</evidence>
<gene>
    <name evidence="26" type="primary">ADRB2</name>
</gene>
<keyword evidence="9" id="KW-0832">Ubl conjugation</keyword>
<dbReference type="FunFam" id="1.20.1070.10:FF:000057">
    <property type="entry name" value="Beta-1 adrenergic receptor"/>
    <property type="match status" value="1"/>
</dbReference>
<evidence type="ECO:0000256" key="10">
    <source>
        <dbReference type="ARBA" id="ARBA00022989"/>
    </source>
</evidence>
<keyword evidence="8" id="KW-0967">Endosome</keyword>
<evidence type="ECO:0000313" key="27">
    <source>
        <dbReference type="Proteomes" id="UP000008672"/>
    </source>
</evidence>
<evidence type="ECO:0000256" key="24">
    <source>
        <dbReference type="SAM" id="Phobius"/>
    </source>
</evidence>
<dbReference type="GO" id="GO:0005794">
    <property type="term" value="C:Golgi apparatus"/>
    <property type="evidence" value="ECO:0007669"/>
    <property type="project" value="UniProtKB-SubCell"/>
</dbReference>
<evidence type="ECO:0000256" key="11">
    <source>
        <dbReference type="ARBA" id="ARBA00023034"/>
    </source>
</evidence>
<keyword evidence="7 23" id="KW-0812">Transmembrane</keyword>
<dbReference type="HOGENOM" id="CLU_009579_11_0_1"/>
<keyword evidence="5" id="KW-1003">Cell membrane</keyword>
<dbReference type="InterPro" id="IPR000276">
    <property type="entry name" value="GPCR_Rhodpsn"/>
</dbReference>
<dbReference type="OrthoDB" id="5975661at2759"/>
<dbReference type="Pfam" id="PF00001">
    <property type="entry name" value="7tm_1"/>
    <property type="match status" value="1"/>
</dbReference>
<dbReference type="InterPro" id="IPR002233">
    <property type="entry name" value="ADR_fam"/>
</dbReference>
<keyword evidence="6" id="KW-0597">Phosphoprotein</keyword>
<dbReference type="GO" id="GO:0002025">
    <property type="term" value="P:norepinephrine-epinephrine-mediated vasodilation involved in regulation of systemic arterial blood pressure"/>
    <property type="evidence" value="ECO:0007669"/>
    <property type="project" value="TreeGrafter"/>
</dbReference>
<dbReference type="GO" id="GO:0051380">
    <property type="term" value="F:norepinephrine binding"/>
    <property type="evidence" value="ECO:0007669"/>
    <property type="project" value="TreeGrafter"/>
</dbReference>
<evidence type="ECO:0000256" key="5">
    <source>
        <dbReference type="ARBA" id="ARBA00022475"/>
    </source>
</evidence>
<dbReference type="GO" id="GO:0005886">
    <property type="term" value="C:plasma membrane"/>
    <property type="evidence" value="ECO:0007669"/>
    <property type="project" value="UniProtKB-SubCell"/>
</dbReference>
<dbReference type="Bgee" id="ENSLACG00000003531">
    <property type="expression patterns" value="Expressed in post-anal tail muscle and 3 other cell types or tissues"/>
</dbReference>
<evidence type="ECO:0000256" key="12">
    <source>
        <dbReference type="ARBA" id="ARBA00023040"/>
    </source>
</evidence>
<dbReference type="GO" id="GO:0006940">
    <property type="term" value="P:regulation of smooth muscle contraction"/>
    <property type="evidence" value="ECO:0007669"/>
    <property type="project" value="InterPro"/>
</dbReference>
<dbReference type="PRINTS" id="PR00237">
    <property type="entry name" value="GPCRRHODOPSN"/>
</dbReference>
<keyword evidence="12 23" id="KW-0297">G-protein coupled receptor</keyword>
<dbReference type="InParanoid" id="H3A2U5"/>
<comment type="subcellular location">
    <subcellularLocation>
        <location evidence="3">Cell membrane</location>
        <topology evidence="3">Multi-pass membrane protein</topology>
    </subcellularLocation>
    <subcellularLocation>
        <location evidence="1">Early endosome</location>
    </subcellularLocation>
    <subcellularLocation>
        <location evidence="2">Golgi apparatus</location>
    </subcellularLocation>
</comment>
<keyword evidence="14" id="KW-0564">Palmitate</keyword>
<dbReference type="GO" id="GO:0071880">
    <property type="term" value="P:adenylate cyclase-activating adrenergic receptor signaling pathway"/>
    <property type="evidence" value="ECO:0007669"/>
    <property type="project" value="TreeGrafter"/>
</dbReference>
<dbReference type="STRING" id="7897.ENSLACP00000003966"/>
<evidence type="ECO:0000256" key="9">
    <source>
        <dbReference type="ARBA" id="ARBA00022843"/>
    </source>
</evidence>
<keyword evidence="18 23" id="KW-0807">Transducer</keyword>
<dbReference type="SUPFAM" id="SSF81321">
    <property type="entry name" value="Family A G protein-coupled receptor-like"/>
    <property type="match status" value="1"/>
</dbReference>
<evidence type="ECO:0000256" key="14">
    <source>
        <dbReference type="ARBA" id="ARBA00023139"/>
    </source>
</evidence>
<evidence type="ECO:0000256" key="1">
    <source>
        <dbReference type="ARBA" id="ARBA00004412"/>
    </source>
</evidence>
<sequence length="432" mass="48786">MGTASTESTLMLTISTAANFSSKNVTSRTPGLSEEPSEEWMVGMGILMSIIVLAIVFGNVLVITAIAKFQRLQTVTNCFITSLACADLVMGLIVVPLWATRIVSGKWHLGRSWCDFLFSVDVLCVTASIDTLCVIALDRYLAIISPFRYQTLLTKTRARIGALVVWTVAVLISFLPIHMQIYKANNNQSDACYKDNTCCEFHANATYIFISSLISFYIPLMIMLVVYWKVFQEARKQLKKIDKCEGRFYNQNKEKQELNGERRDGKASQRKTKFCLKEHKALKTLGIIMGTFTLCWLPFFIANIVLEILPKGTIEEHSYNVIYTILNWIGYINSAFNPIIYCRSPDFRHAFQKLLYFRRSSALKLSQPGYSSNNVHGLPSDQQNEIHLGNEKSSDLAYENSSENEDFGDCKNVINCNMDANGNNHNILDSVL</sequence>
<evidence type="ECO:0000256" key="3">
    <source>
        <dbReference type="ARBA" id="ARBA00004651"/>
    </source>
</evidence>
<feature type="transmembrane region" description="Helical" evidence="24">
    <location>
        <begin position="207"/>
        <end position="230"/>
    </location>
</feature>
<dbReference type="KEGG" id="lcm:102362748"/>
<feature type="transmembrane region" description="Helical" evidence="24">
    <location>
        <begin position="281"/>
        <end position="301"/>
    </location>
</feature>
<dbReference type="GO" id="GO:0005769">
    <property type="term" value="C:early endosome"/>
    <property type="evidence" value="ECO:0007669"/>
    <property type="project" value="UniProtKB-SubCell"/>
</dbReference>
<dbReference type="GO" id="GO:0004941">
    <property type="term" value="F:beta2-adrenergic receptor activity"/>
    <property type="evidence" value="ECO:0007669"/>
    <property type="project" value="InterPro"/>
</dbReference>
<dbReference type="InterPro" id="IPR017452">
    <property type="entry name" value="GPCR_Rhodpsn_7TM"/>
</dbReference>
<evidence type="ECO:0000256" key="13">
    <source>
        <dbReference type="ARBA" id="ARBA00023136"/>
    </source>
</evidence>
<dbReference type="PANTHER" id="PTHR24248:SF21">
    <property type="entry name" value="BETA-2 ADRENERGIC RECEPTOR"/>
    <property type="match status" value="1"/>
</dbReference>
<name>H3A2U5_LATCH</name>
<evidence type="ECO:0000256" key="8">
    <source>
        <dbReference type="ARBA" id="ARBA00022753"/>
    </source>
</evidence>
<evidence type="ECO:0000256" key="22">
    <source>
        <dbReference type="ARBA" id="ARBA00046851"/>
    </source>
</evidence>
<evidence type="ECO:0000256" key="21">
    <source>
        <dbReference type="ARBA" id="ARBA00030379"/>
    </source>
</evidence>
<evidence type="ECO:0000256" key="19">
    <source>
        <dbReference type="ARBA" id="ARBA00023278"/>
    </source>
</evidence>
<dbReference type="Gene3D" id="1.20.1070.10">
    <property type="entry name" value="Rhodopsin 7-helix transmembrane proteins"/>
    <property type="match status" value="1"/>
</dbReference>
<evidence type="ECO:0000256" key="2">
    <source>
        <dbReference type="ARBA" id="ARBA00004555"/>
    </source>
</evidence>
<dbReference type="Proteomes" id="UP000008672">
    <property type="component" value="Unassembled WGS sequence"/>
</dbReference>
<evidence type="ECO:0000256" key="4">
    <source>
        <dbReference type="ARBA" id="ARBA00022188"/>
    </source>
</evidence>
<evidence type="ECO:0000256" key="15">
    <source>
        <dbReference type="ARBA" id="ARBA00023157"/>
    </source>
</evidence>
<keyword evidence="27" id="KW-1185">Reference proteome</keyword>
<keyword evidence="11" id="KW-0333">Golgi apparatus</keyword>
<dbReference type="InterPro" id="IPR000332">
    <property type="entry name" value="ADRB2_rcpt"/>
</dbReference>
<protein>
    <recommendedName>
        <fullName evidence="4">Beta-2 adrenergic receptor</fullName>
    </recommendedName>
    <alternativeName>
        <fullName evidence="21">Beta-2 adrenoreceptor</fullName>
    </alternativeName>
</protein>
<dbReference type="PRINTS" id="PR01103">
    <property type="entry name" value="ADRENERGICR"/>
</dbReference>
<evidence type="ECO:0000256" key="17">
    <source>
        <dbReference type="ARBA" id="ARBA00023180"/>
    </source>
</evidence>
<keyword evidence="13 24" id="KW-0472">Membrane</keyword>
<feature type="transmembrane region" description="Helical" evidence="24">
    <location>
        <begin position="78"/>
        <end position="98"/>
    </location>
</feature>
<organism evidence="26 27">
    <name type="scientific">Latimeria chalumnae</name>
    <name type="common">Coelacanth</name>
    <dbReference type="NCBI Taxonomy" id="7897"/>
    <lineage>
        <taxon>Eukaryota</taxon>
        <taxon>Metazoa</taxon>
        <taxon>Chordata</taxon>
        <taxon>Craniata</taxon>
        <taxon>Vertebrata</taxon>
        <taxon>Euteleostomi</taxon>
        <taxon>Coelacanthiformes</taxon>
        <taxon>Coelacanthidae</taxon>
        <taxon>Latimeria</taxon>
    </lineage>
</organism>
<dbReference type="EMBL" id="AFYH01040130">
    <property type="status" value="NOT_ANNOTATED_CDS"/>
    <property type="molecule type" value="Genomic_DNA"/>
</dbReference>
<dbReference type="Ensembl" id="ENSLACT00000004002.1">
    <property type="protein sequence ID" value="ENSLACP00000003966.1"/>
    <property type="gene ID" value="ENSLACG00000003531.1"/>
</dbReference>
<evidence type="ECO:0000259" key="25">
    <source>
        <dbReference type="PROSITE" id="PS50262"/>
    </source>
</evidence>
<dbReference type="SMART" id="SM01381">
    <property type="entry name" value="7TM_GPCR_Srsx"/>
    <property type="match status" value="1"/>
</dbReference>
<evidence type="ECO:0000313" key="26">
    <source>
        <dbReference type="Ensembl" id="ENSLACP00000003966.1"/>
    </source>
</evidence>
<dbReference type="OMA" id="GACHIIL"/>
<comment type="subunit">
    <text evidence="22">Binds NHERF1 and GPRASP1. Interacts with ARRB1 and ARRB2. Interacts with SRC. Interacts with USP20 and USP33. Interacts with VHL; the interaction, which is increased on hydroxylation of ADRB2, ubiquitinates ADRB2 leading to its degradation. Interacts with EGLN3; the interaction hydroxylates ADRB2 facilitating VHL-E3 ligase-mediated ubiquitination. Interacts (via PDZ-binding motif) with SNX27 (via PDZ domain); the interaction is required when endocytosed to prevent degradation in lysosomes and promote recycling to the plasma membrane. Interacts with CNIH4. Interacts with ARRDC3. Interacts with NEDD4. Interacts with MARCHF2.</text>
</comment>
<proteinExistence type="inferred from homology"/>
<dbReference type="GeneTree" id="ENSGT00940000159538"/>
<feature type="transmembrane region" description="Helical" evidence="24">
    <location>
        <begin position="158"/>
        <end position="177"/>
    </location>
</feature>
<keyword evidence="16 23" id="KW-0675">Receptor</keyword>
<dbReference type="FunCoup" id="H3A2U5">
    <property type="interactions" value="868"/>
</dbReference>
<reference evidence="27" key="1">
    <citation type="submission" date="2011-08" db="EMBL/GenBank/DDBJ databases">
        <title>The draft genome of Latimeria chalumnae.</title>
        <authorList>
            <person name="Di Palma F."/>
            <person name="Alfoldi J."/>
            <person name="Johnson J."/>
            <person name="Berlin A."/>
            <person name="Gnerre S."/>
            <person name="Jaffe D."/>
            <person name="MacCallum I."/>
            <person name="Young S."/>
            <person name="Walker B.J."/>
            <person name="Lander E."/>
            <person name="Lindblad-Toh K."/>
        </authorList>
    </citation>
    <scope>NUCLEOTIDE SEQUENCE [LARGE SCALE GENOMIC DNA]</scope>
    <source>
        <strain evidence="27">Wild caught</strain>
    </source>
</reference>
<evidence type="ECO:0000256" key="7">
    <source>
        <dbReference type="ARBA" id="ARBA00022692"/>
    </source>
</evidence>
<dbReference type="GO" id="GO:0043410">
    <property type="term" value="P:positive regulation of MAPK cascade"/>
    <property type="evidence" value="ECO:0007669"/>
    <property type="project" value="TreeGrafter"/>
</dbReference>
<keyword evidence="10 24" id="KW-1133">Transmembrane helix</keyword>
<keyword evidence="15" id="KW-1015">Disulfide bond</keyword>
<dbReference type="PROSITE" id="PS00237">
    <property type="entry name" value="G_PROTEIN_RECEP_F1_1"/>
    <property type="match status" value="1"/>
</dbReference>
<dbReference type="PANTHER" id="PTHR24248">
    <property type="entry name" value="ADRENERGIC RECEPTOR-RELATED G-PROTEIN COUPLED RECEPTOR"/>
    <property type="match status" value="1"/>
</dbReference>
<reference evidence="26" key="2">
    <citation type="submission" date="2025-08" db="UniProtKB">
        <authorList>
            <consortium name="Ensembl"/>
        </authorList>
    </citation>
    <scope>IDENTIFICATION</scope>
</reference>
<comment type="similarity">
    <text evidence="23">Belongs to the G-protein coupled receptor 1 family.</text>
</comment>
<evidence type="ECO:0000256" key="20">
    <source>
        <dbReference type="ARBA" id="ARBA00023288"/>
    </source>
</evidence>
<feature type="transmembrane region" description="Helical" evidence="24">
    <location>
        <begin position="321"/>
        <end position="342"/>
    </location>
</feature>
<dbReference type="PRINTS" id="PR00562">
    <property type="entry name" value="ADRENRGCB2AR"/>
</dbReference>
<evidence type="ECO:0000256" key="18">
    <source>
        <dbReference type="ARBA" id="ARBA00023224"/>
    </source>
</evidence>
<evidence type="ECO:0000256" key="23">
    <source>
        <dbReference type="RuleBase" id="RU000688"/>
    </source>
</evidence>
<feature type="transmembrane region" description="Helical" evidence="24">
    <location>
        <begin position="40"/>
        <end position="66"/>
    </location>
</feature>
<dbReference type="eggNOG" id="KOG3656">
    <property type="taxonomic scope" value="Eukaryota"/>
</dbReference>
<keyword evidence="19" id="KW-0379">Hydroxylation</keyword>
<keyword evidence="17" id="KW-0325">Glycoprotein</keyword>
<feature type="domain" description="G-protein coupled receptors family 1 profile" evidence="25">
    <location>
        <begin position="58"/>
        <end position="341"/>
    </location>
</feature>
<accession>H3A2U5</accession>
<feature type="transmembrane region" description="Helical" evidence="24">
    <location>
        <begin position="118"/>
        <end position="137"/>
    </location>
</feature>
<evidence type="ECO:0000256" key="16">
    <source>
        <dbReference type="ARBA" id="ARBA00023170"/>
    </source>
</evidence>
<keyword evidence="20" id="KW-0449">Lipoprotein</keyword>
<dbReference type="AlphaFoldDB" id="H3A2U5"/>
<reference evidence="26" key="3">
    <citation type="submission" date="2025-09" db="UniProtKB">
        <authorList>
            <consortium name="Ensembl"/>
        </authorList>
    </citation>
    <scope>IDENTIFICATION</scope>
</reference>
<dbReference type="PROSITE" id="PS50262">
    <property type="entry name" value="G_PROTEIN_RECEP_F1_2"/>
    <property type="match status" value="1"/>
</dbReference>